<dbReference type="eggNOG" id="COG0494">
    <property type="taxonomic scope" value="Bacteria"/>
</dbReference>
<dbReference type="OrthoDB" id="9806150at2"/>
<reference evidence="5 6" key="2">
    <citation type="journal article" date="2010" name="Stand. Genomic Sci.">
        <title>Complete genome sequence of Syntrophothermus lipocalidus type strain (TGB-C1).</title>
        <authorList>
            <person name="Djao O.D."/>
            <person name="Zhang X."/>
            <person name="Lucas S."/>
            <person name="Lapidus A."/>
            <person name="Del Rio T.G."/>
            <person name="Nolan M."/>
            <person name="Tice H."/>
            <person name="Cheng J.F."/>
            <person name="Han C."/>
            <person name="Tapia R."/>
            <person name="Goodwin L."/>
            <person name="Pitluck S."/>
            <person name="Liolios K."/>
            <person name="Ivanova N."/>
            <person name="Mavromatis K."/>
            <person name="Mikhailova N."/>
            <person name="Ovchinnikova G."/>
            <person name="Pati A."/>
            <person name="Brambilla E."/>
            <person name="Chen A."/>
            <person name="Palaniappan K."/>
            <person name="Land M."/>
            <person name="Hauser L."/>
            <person name="Chang Y.J."/>
            <person name="Jeffries C.D."/>
            <person name="Rohde M."/>
            <person name="Sikorski J."/>
            <person name="Spring S."/>
            <person name="Goker M."/>
            <person name="Detter J.C."/>
            <person name="Woyke T."/>
            <person name="Bristow J."/>
            <person name="Eisen J.A."/>
            <person name="Markowitz V."/>
            <person name="Hugenholtz P."/>
            <person name="Kyrpides N.C."/>
            <person name="Klenk H.P."/>
        </authorList>
    </citation>
    <scope>NUCLEOTIDE SEQUENCE [LARGE SCALE GENOMIC DNA]</scope>
    <source>
        <strain evidence="6">DSM 12680 / TGB-C1</strain>
    </source>
</reference>
<sequence>MDFVEKTLHSDKVFAGKIMSVRVDTVLLPDGKQSTREIVEHNGAVAVVAVDSEGAVYLVRQFRKPVEEVLLEIPAGKLEPGEDPLECARRELLEETGLVARDWTRVFRYYSTPGFTSEVVHVYVARDVEQHAAAPESDEFLEVVKMPLDEAYEKVIDGTIKDGKSIVAIQHLVLDGRRESVSKDRGEGL</sequence>
<dbReference type="GO" id="GO:0019693">
    <property type="term" value="P:ribose phosphate metabolic process"/>
    <property type="evidence" value="ECO:0007669"/>
    <property type="project" value="TreeGrafter"/>
</dbReference>
<dbReference type="CDD" id="cd03424">
    <property type="entry name" value="NUDIX_ADPRase_Nudt5_UGPPase_Nudt14"/>
    <property type="match status" value="1"/>
</dbReference>
<protein>
    <submittedName>
        <fullName evidence="5">NUDIX hydrolase</fullName>
    </submittedName>
</protein>
<dbReference type="Gene3D" id="3.90.79.10">
    <property type="entry name" value="Nucleoside Triphosphate Pyrophosphohydrolase"/>
    <property type="match status" value="1"/>
</dbReference>
<dbReference type="InterPro" id="IPR000086">
    <property type="entry name" value="NUDIX_hydrolase_dom"/>
</dbReference>
<dbReference type="KEGG" id="slp:Slip_0450"/>
<dbReference type="InterPro" id="IPR020476">
    <property type="entry name" value="Nudix_hydrolase"/>
</dbReference>
<dbReference type="HOGENOM" id="CLU_062658_5_1_9"/>
<dbReference type="GO" id="GO:0005829">
    <property type="term" value="C:cytosol"/>
    <property type="evidence" value="ECO:0007669"/>
    <property type="project" value="TreeGrafter"/>
</dbReference>
<dbReference type="Proteomes" id="UP000000378">
    <property type="component" value="Chromosome"/>
</dbReference>
<dbReference type="STRING" id="643648.Slip_0450"/>
<dbReference type="PANTHER" id="PTHR11839">
    <property type="entry name" value="UDP/ADP-SUGAR PYROPHOSPHATASE"/>
    <property type="match status" value="1"/>
</dbReference>
<dbReference type="PRINTS" id="PR00502">
    <property type="entry name" value="NUDIXFAMILY"/>
</dbReference>
<evidence type="ECO:0000313" key="6">
    <source>
        <dbReference type="Proteomes" id="UP000000378"/>
    </source>
</evidence>
<evidence type="ECO:0000256" key="2">
    <source>
        <dbReference type="ARBA" id="ARBA00022801"/>
    </source>
</evidence>
<gene>
    <name evidence="5" type="ordered locus">Slip_0450</name>
</gene>
<dbReference type="InterPro" id="IPR020084">
    <property type="entry name" value="NUDIX_hydrolase_CS"/>
</dbReference>
<comment type="similarity">
    <text evidence="3">Belongs to the Nudix hydrolase family.</text>
</comment>
<evidence type="ECO:0000259" key="4">
    <source>
        <dbReference type="PROSITE" id="PS51462"/>
    </source>
</evidence>
<dbReference type="GO" id="GO:0016462">
    <property type="term" value="F:pyrophosphatase activity"/>
    <property type="evidence" value="ECO:0007669"/>
    <property type="project" value="UniProtKB-ARBA"/>
</dbReference>
<dbReference type="PANTHER" id="PTHR11839:SF18">
    <property type="entry name" value="NUDIX HYDROLASE DOMAIN-CONTAINING PROTEIN"/>
    <property type="match status" value="1"/>
</dbReference>
<accession>D7CKJ9</accession>
<comment type="cofactor">
    <cofactor evidence="1">
        <name>Mg(2+)</name>
        <dbReference type="ChEBI" id="CHEBI:18420"/>
    </cofactor>
</comment>
<proteinExistence type="inferred from homology"/>
<dbReference type="FunFam" id="3.90.79.10:FF:000024">
    <property type="entry name" value="ADP-ribose pyrophosphatase"/>
    <property type="match status" value="1"/>
</dbReference>
<dbReference type="InterPro" id="IPR015797">
    <property type="entry name" value="NUDIX_hydrolase-like_dom_sf"/>
</dbReference>
<reference evidence="6" key="1">
    <citation type="journal article" date="2010" name="Stand. Genomic Sci.">
        <title>Complete genome sequence of Syntrophothermus lipocalidus type strain (TGB-C1T).</title>
        <authorList>
            <consortium name="US DOE Joint Genome Institute (JGI-PGF)"/>
            <person name="Djao O."/>
            <person name="Zhang X."/>
            <person name="Lucas S."/>
            <person name="Lapidus A."/>
            <person name="Glavina Del Rio T."/>
            <person name="Nolan M."/>
            <person name="Tice H."/>
            <person name="Cheng J."/>
            <person name="Han C."/>
            <person name="Tapia R."/>
            <person name="Goodwin L."/>
            <person name="Pitluck S."/>
            <person name="Liolios K."/>
            <person name="Ivanova N."/>
            <person name="Mavromatis K."/>
            <person name="Mikhailova N."/>
            <person name="Ovchinnikova G."/>
            <person name="Pati A."/>
            <person name="Brambilla E."/>
            <person name="Chen A."/>
            <person name="Palaniappan K."/>
            <person name="Land M."/>
            <person name="Hauser L."/>
            <person name="Chang Y."/>
            <person name="Jeffries C."/>
            <person name="Rohde M."/>
            <person name="Sikorski J."/>
            <person name="Spring S."/>
            <person name="Goker M."/>
            <person name="Detter J."/>
            <person name="Woyke T."/>
            <person name="Bristow J."/>
            <person name="Eisen J."/>
            <person name="Markowitz V."/>
            <person name="Hugenholtz P."/>
            <person name="Kyrpides N."/>
            <person name="Klenk H."/>
        </authorList>
    </citation>
    <scope>NUCLEOTIDE SEQUENCE [LARGE SCALE GENOMIC DNA]</scope>
    <source>
        <strain evidence="6">DSM 12680 / TGB-C1</strain>
    </source>
</reference>
<evidence type="ECO:0000256" key="3">
    <source>
        <dbReference type="RuleBase" id="RU003476"/>
    </source>
</evidence>
<keyword evidence="6" id="KW-1185">Reference proteome</keyword>
<dbReference type="PROSITE" id="PS00893">
    <property type="entry name" value="NUDIX_BOX"/>
    <property type="match status" value="1"/>
</dbReference>
<feature type="domain" description="Nudix hydrolase" evidence="4">
    <location>
        <begin position="40"/>
        <end position="168"/>
    </location>
</feature>
<dbReference type="RefSeq" id="WP_013174636.1">
    <property type="nucleotide sequence ID" value="NC_014220.1"/>
</dbReference>
<organism evidence="5 6">
    <name type="scientific">Syntrophothermus lipocalidus (strain DSM 12680 / TGB-C1)</name>
    <dbReference type="NCBI Taxonomy" id="643648"/>
    <lineage>
        <taxon>Bacteria</taxon>
        <taxon>Bacillati</taxon>
        <taxon>Bacillota</taxon>
        <taxon>Clostridia</taxon>
        <taxon>Eubacteriales</taxon>
        <taxon>Syntrophomonadaceae</taxon>
        <taxon>Syntrophothermus</taxon>
    </lineage>
</organism>
<dbReference type="SUPFAM" id="SSF55811">
    <property type="entry name" value="Nudix"/>
    <property type="match status" value="1"/>
</dbReference>
<dbReference type="PROSITE" id="PS51462">
    <property type="entry name" value="NUDIX"/>
    <property type="match status" value="1"/>
</dbReference>
<dbReference type="EMBL" id="CP002048">
    <property type="protein sequence ID" value="ADI01234.1"/>
    <property type="molecule type" value="Genomic_DNA"/>
</dbReference>
<dbReference type="AlphaFoldDB" id="D7CKJ9"/>
<evidence type="ECO:0000313" key="5">
    <source>
        <dbReference type="EMBL" id="ADI01234.1"/>
    </source>
</evidence>
<dbReference type="Pfam" id="PF00293">
    <property type="entry name" value="NUDIX"/>
    <property type="match status" value="1"/>
</dbReference>
<evidence type="ECO:0000256" key="1">
    <source>
        <dbReference type="ARBA" id="ARBA00001946"/>
    </source>
</evidence>
<keyword evidence="2 3" id="KW-0378">Hydrolase</keyword>
<name>D7CKJ9_SYNLT</name>
<dbReference type="GO" id="GO:0006753">
    <property type="term" value="P:nucleoside phosphate metabolic process"/>
    <property type="evidence" value="ECO:0007669"/>
    <property type="project" value="TreeGrafter"/>
</dbReference>